<evidence type="ECO:0000256" key="4">
    <source>
        <dbReference type="ARBA" id="ARBA00023015"/>
    </source>
</evidence>
<feature type="region of interest" description="Disordered" evidence="9">
    <location>
        <begin position="67"/>
        <end position="96"/>
    </location>
</feature>
<feature type="region of interest" description="Disordered" evidence="9">
    <location>
        <begin position="1637"/>
        <end position="1669"/>
    </location>
</feature>
<dbReference type="FunFam" id="1.20.920.10:FF:000009">
    <property type="entry name" value="Protein polybromo-1 isoform 1"/>
    <property type="match status" value="1"/>
</dbReference>
<dbReference type="InterPro" id="IPR036910">
    <property type="entry name" value="HMG_box_dom_sf"/>
</dbReference>
<evidence type="ECO:0008006" key="12">
    <source>
        <dbReference type="Google" id="ProtNLM"/>
    </source>
</evidence>
<organism evidence="10 11">
    <name type="scientific">Apolygus lucorum</name>
    <name type="common">Small green plant bug</name>
    <name type="synonym">Lygocoris lucorum</name>
    <dbReference type="NCBI Taxonomy" id="248454"/>
    <lineage>
        <taxon>Eukaryota</taxon>
        <taxon>Metazoa</taxon>
        <taxon>Ecdysozoa</taxon>
        <taxon>Arthropoda</taxon>
        <taxon>Hexapoda</taxon>
        <taxon>Insecta</taxon>
        <taxon>Pterygota</taxon>
        <taxon>Neoptera</taxon>
        <taxon>Paraneoptera</taxon>
        <taxon>Hemiptera</taxon>
        <taxon>Heteroptera</taxon>
        <taxon>Panheteroptera</taxon>
        <taxon>Cimicomorpha</taxon>
        <taxon>Miridae</taxon>
        <taxon>Mirini</taxon>
        <taxon>Apolygus</taxon>
    </lineage>
</organism>
<dbReference type="InterPro" id="IPR018359">
    <property type="entry name" value="Bromodomain_CS"/>
</dbReference>
<dbReference type="CDD" id="cd05524">
    <property type="entry name" value="Bromo_polybromo_I"/>
    <property type="match status" value="1"/>
</dbReference>
<dbReference type="PROSITE" id="PS00633">
    <property type="entry name" value="BROMODOMAIN_1"/>
    <property type="match status" value="3"/>
</dbReference>
<accession>A0A6A4K9E6</accession>
<dbReference type="CDD" id="cd05526">
    <property type="entry name" value="Bromo_polybromo_VI"/>
    <property type="match status" value="1"/>
</dbReference>
<feature type="compositionally biased region" description="Basic and acidic residues" evidence="9">
    <location>
        <begin position="987"/>
        <end position="996"/>
    </location>
</feature>
<dbReference type="CDD" id="cd05515">
    <property type="entry name" value="Bromo_polybromo_V"/>
    <property type="match status" value="1"/>
</dbReference>
<dbReference type="Gene3D" id="1.10.30.10">
    <property type="entry name" value="High mobility group box domain"/>
    <property type="match status" value="1"/>
</dbReference>
<feature type="region of interest" description="Disordered" evidence="9">
    <location>
        <begin position="672"/>
        <end position="705"/>
    </location>
</feature>
<dbReference type="SMART" id="SM00297">
    <property type="entry name" value="BROMO"/>
    <property type="match status" value="6"/>
</dbReference>
<evidence type="ECO:0000313" key="10">
    <source>
        <dbReference type="EMBL" id="KAF6210805.1"/>
    </source>
</evidence>
<dbReference type="InterPro" id="IPR043151">
    <property type="entry name" value="BAH_sf"/>
</dbReference>
<dbReference type="PANTHER" id="PTHR16062:SF19">
    <property type="entry name" value="PROTEIN POLYBROMO-1"/>
    <property type="match status" value="1"/>
</dbReference>
<feature type="region of interest" description="Disordered" evidence="9">
    <location>
        <begin position="209"/>
        <end position="250"/>
    </location>
</feature>
<dbReference type="PROSITE" id="PS50118">
    <property type="entry name" value="HMG_BOX_2"/>
    <property type="match status" value="1"/>
</dbReference>
<evidence type="ECO:0000256" key="7">
    <source>
        <dbReference type="ARBA" id="ARBA00023242"/>
    </source>
</evidence>
<keyword evidence="7" id="KW-0539">Nucleus</keyword>
<dbReference type="SMART" id="SM00439">
    <property type="entry name" value="BAH"/>
    <property type="match status" value="2"/>
</dbReference>
<keyword evidence="4" id="KW-0805">Transcription regulation</keyword>
<keyword evidence="2" id="KW-0677">Repeat</keyword>
<reference evidence="10" key="1">
    <citation type="journal article" date="2021" name="Mol. Ecol. Resour.">
        <title>Apolygus lucorum genome provides insights into omnivorousness and mesophyll feeding.</title>
        <authorList>
            <person name="Liu Y."/>
            <person name="Liu H."/>
            <person name="Wang H."/>
            <person name="Huang T."/>
            <person name="Liu B."/>
            <person name="Yang B."/>
            <person name="Yin L."/>
            <person name="Li B."/>
            <person name="Zhang Y."/>
            <person name="Zhang S."/>
            <person name="Jiang F."/>
            <person name="Zhang X."/>
            <person name="Ren Y."/>
            <person name="Wang B."/>
            <person name="Wang S."/>
            <person name="Lu Y."/>
            <person name="Wu K."/>
            <person name="Fan W."/>
            <person name="Wang G."/>
        </authorList>
    </citation>
    <scope>NUCLEOTIDE SEQUENCE</scope>
    <source>
        <strain evidence="10">12Hb</strain>
    </source>
</reference>
<evidence type="ECO:0000256" key="5">
    <source>
        <dbReference type="ARBA" id="ARBA00023117"/>
    </source>
</evidence>
<dbReference type="InterPro" id="IPR036427">
    <property type="entry name" value="Bromodomain-like_sf"/>
</dbReference>
<protein>
    <recommendedName>
        <fullName evidence="12">Protein polybromo-1</fullName>
    </recommendedName>
</protein>
<dbReference type="PROSITE" id="PS50014">
    <property type="entry name" value="BROMODOMAIN_2"/>
    <property type="match status" value="5"/>
</dbReference>
<dbReference type="InterPro" id="IPR001025">
    <property type="entry name" value="BAH_dom"/>
</dbReference>
<dbReference type="CDD" id="cd05517">
    <property type="entry name" value="Bromo_polybromo_II"/>
    <property type="match status" value="1"/>
</dbReference>
<proteinExistence type="predicted"/>
<dbReference type="InterPro" id="IPR037968">
    <property type="entry name" value="PBRM1_BD5"/>
</dbReference>
<dbReference type="SUPFAM" id="SSF47095">
    <property type="entry name" value="HMG-box"/>
    <property type="match status" value="1"/>
</dbReference>
<feature type="compositionally biased region" description="Pro residues" evidence="9">
    <location>
        <begin position="1504"/>
        <end position="1517"/>
    </location>
</feature>
<dbReference type="PRINTS" id="PR00503">
    <property type="entry name" value="BROMODOMAIN"/>
</dbReference>
<feature type="compositionally biased region" description="Basic and acidic residues" evidence="9">
    <location>
        <begin position="672"/>
        <end position="689"/>
    </location>
</feature>
<dbReference type="FunFam" id="1.20.920.10:FF:000064">
    <property type="entry name" value="Polybromo 1"/>
    <property type="match status" value="1"/>
</dbReference>
<dbReference type="Gene3D" id="1.20.920.10">
    <property type="entry name" value="Bromodomain-like"/>
    <property type="match status" value="6"/>
</dbReference>
<comment type="subcellular location">
    <subcellularLocation>
        <location evidence="1">Nucleus</location>
    </subcellularLocation>
</comment>
<evidence type="ECO:0000256" key="1">
    <source>
        <dbReference type="ARBA" id="ARBA00004123"/>
    </source>
</evidence>
<dbReference type="GO" id="GO:0016514">
    <property type="term" value="C:SWI/SNF complex"/>
    <property type="evidence" value="ECO:0007669"/>
    <property type="project" value="TreeGrafter"/>
</dbReference>
<dbReference type="PANTHER" id="PTHR16062">
    <property type="entry name" value="SWI/SNF-RELATED"/>
    <property type="match status" value="1"/>
</dbReference>
<dbReference type="FunFam" id="1.20.920.10:FF:000006">
    <property type="entry name" value="protein polybromo-1 isoform X1"/>
    <property type="match status" value="1"/>
</dbReference>
<dbReference type="Proteomes" id="UP000466442">
    <property type="component" value="Linkage Group LG5"/>
</dbReference>
<dbReference type="EMBL" id="WIXP02000005">
    <property type="protein sequence ID" value="KAF6210805.1"/>
    <property type="molecule type" value="Genomic_DNA"/>
</dbReference>
<dbReference type="InterPro" id="IPR001487">
    <property type="entry name" value="Bromodomain"/>
</dbReference>
<dbReference type="Pfam" id="PF00439">
    <property type="entry name" value="Bromodomain"/>
    <property type="match status" value="6"/>
</dbReference>
<dbReference type="Pfam" id="PF00505">
    <property type="entry name" value="HMG_box"/>
    <property type="match status" value="1"/>
</dbReference>
<dbReference type="GO" id="GO:0003682">
    <property type="term" value="F:chromatin binding"/>
    <property type="evidence" value="ECO:0007669"/>
    <property type="project" value="InterPro"/>
</dbReference>
<feature type="coiled-coil region" evidence="8">
    <location>
        <begin position="1155"/>
        <end position="1182"/>
    </location>
</feature>
<evidence type="ECO:0000256" key="3">
    <source>
        <dbReference type="ARBA" id="ARBA00022853"/>
    </source>
</evidence>
<dbReference type="GO" id="GO:0016586">
    <property type="term" value="C:RSC-type complex"/>
    <property type="evidence" value="ECO:0007669"/>
    <property type="project" value="InterPro"/>
</dbReference>
<dbReference type="Gene3D" id="2.30.30.490">
    <property type="match status" value="2"/>
</dbReference>
<feature type="region of interest" description="Disordered" evidence="9">
    <location>
        <begin position="1497"/>
        <end position="1517"/>
    </location>
</feature>
<dbReference type="Gene3D" id="3.30.160.60">
    <property type="entry name" value="Classic Zinc Finger"/>
    <property type="match status" value="1"/>
</dbReference>
<dbReference type="GO" id="GO:0006368">
    <property type="term" value="P:transcription elongation by RNA polymerase II"/>
    <property type="evidence" value="ECO:0007669"/>
    <property type="project" value="TreeGrafter"/>
</dbReference>
<dbReference type="GO" id="GO:0003677">
    <property type="term" value="F:DNA binding"/>
    <property type="evidence" value="ECO:0007669"/>
    <property type="project" value="UniProtKB-UniRule"/>
</dbReference>
<keyword evidence="5" id="KW-0103">Bromodomain</keyword>
<dbReference type="FunFam" id="1.20.920.10:FF:000045">
    <property type="entry name" value="protein polybromo-1"/>
    <property type="match status" value="1"/>
</dbReference>
<dbReference type="CDD" id="cd04717">
    <property type="entry name" value="BAH_polybromo"/>
    <property type="match status" value="1"/>
</dbReference>
<dbReference type="CDD" id="cd05520">
    <property type="entry name" value="Bromo_polybromo_III"/>
    <property type="match status" value="1"/>
</dbReference>
<keyword evidence="6" id="KW-0804">Transcription</keyword>
<dbReference type="PROSITE" id="PS51038">
    <property type="entry name" value="BAH"/>
    <property type="match status" value="2"/>
</dbReference>
<comment type="caution">
    <text evidence="10">The sequence shown here is derived from an EMBL/GenBank/DDBJ whole genome shotgun (WGS) entry which is preliminary data.</text>
</comment>
<sequence length="1769" mass="201729">MRHLESSCQLTPLDILCETVCDSVNCDHSELYHTVTEVNGVVSFLFDWCYSYLSSLKGTAKMSKRRRMSSIPGKSLDDDDDSQSATDSSRRKRMKADPSDFIQQLYDLIRNHKKDDGSLLCDSFIRAPKRRQEPAYYEVVSNPIDLLKVQQKLKTDEYEDIDDFTSDIELMVNNAKAFYKRTSQEHKDANEIWELLQVSKTRLLDELRQEEEEVKPTKPVRTPGKPGRKPATIKVEEPEESSEEESTDEDISLQCEDLFTAVMQATGEDNRTLFTPFQLLPSKKRYPEYYEVIEHPIDLKLIGTKIQQGKYSSLAEMEKDLLQMTKNACTFNEPGSQIYKDAKSLRKLVQVKRAEIEQGKFSPGKGSDRIRTKRFRSGNSLSAAAAALKYEDDDEDDDVEHIVDVDEPDNPCWQLFDTVRTTNVQGTLLSEPFLKLPSKRFYPDYFKEIRNPISLAQISKKLQKGNYGTVSEVAGDMNIMFENAKKYNRPDSKLYKDAVKLQKIMQKRVKELLDFDHQYSASEDDSNDEPPAKKQSIKSPSHNPPIPPQSSTTKLLTRGKYMDNVPLKKRLYLLCKCLMNYVCEDGRQPMLMFMEKPSKKLYPDYYEVIERPIDMLMIEANIKAEKYQSEEEVLADFKRMFANCRKYNEVGSIIYEDAKRLEKVLLDKSKELGPLPERTEKPPEKEKETPLAAAKKTPKGTVSTPKPKKLILSSPFAPKPLDLPTTHKLRTLFHSVRDFKDLKGRQLSQIFLKLPSKTEYPDYYEVIKKPINLEQISQKLKANAYDGLDELCSDFILMFDNACKYNEPDSQIYKDALALQKVVMQTKLQLRQDEQSVPDVPSAVQELLMSLFISVYNHQDEEGRCFSDSMQELPEHDEVDGKKVRALSLDLIKRRLDSGQYKRLDAFQEDVFCCFQRARNLSRSDSQVFEDSVELQLFFIRQRDELCQNGDLLHSPALNYSVLELSNAVDAERTAKQATEQPEEDQDAKPVFKEEPGSNAGTADNALSYNQQVYRIGDFVYAEGKERNMDPIILNIQRLWTNQEGQQMLYGNQYYRPNETYHVTTRKFLEKEVFKTEQNVAIPLNQVLGRCCVLSVKDYFRSKPEGVDEKDVYVCESRYSARARAFKKIKNWPMSLMTGYRLVARDEALEPKRIMSVFRQRVEKHKEEIAELEEHEKLVEKEKPNVPVNTNTDNVDGNTYYEQFNTPMCLIKTGDCMYMKTDSSRVTIAQADVIWTDKDGEVFFRGPWVMMPSEVHHAPNRTFYKQEVFISTLEETHSVKDILSKCVVLEHSEYISCRPTEFAESDVFVCESSYDEGKRQIRELSREGLKKYVHLAPVIQDEIYFFRRLINPPKFPIHLLNAQAQANNPLVDSLSTLSAPQTSQVVPHHLNPALENSVDSDMMMEDSLDGPPPSVGSVDVPIVPVVSTPTTSKKSKSSGKKSLVTGYILYSGDIRKSITLSNPECNFGEVSRIVGNEWRKLSTSEKTSWEEKAARINEETANRPPSPAPSPALPPGPPLPTEIVFECAWDTCDWQFEDNADAVEHAVNDPTGHVNLFFQSLVAAGQTDIEYQCQWRGCTRTKKTIPPFPSLQRILRHVKEVHLLKSTGRAITIDQKSKHYMPSRKAAMMKAAASAASPGPSAVVTGMSARNTPSPSSQNGGASASSAKLPDPLFISVPPRSQRLLHSDAYIKYIEGLNTDNRNVGNWEKQMKATQTNSEPVDSTRLPGHWLGNQRGSSANNPNNPNVLTALWTLRDFMFRDALGISKNL</sequence>
<keyword evidence="11" id="KW-1185">Reference proteome</keyword>
<feature type="compositionally biased region" description="Acidic residues" evidence="9">
    <location>
        <begin position="237"/>
        <end position="250"/>
    </location>
</feature>
<dbReference type="InterPro" id="IPR037382">
    <property type="entry name" value="Rsc/polybromo"/>
</dbReference>
<evidence type="ECO:0000256" key="9">
    <source>
        <dbReference type="SAM" id="MobiDB-lite"/>
    </source>
</evidence>
<dbReference type="GO" id="GO:0006338">
    <property type="term" value="P:chromatin remodeling"/>
    <property type="evidence" value="ECO:0007669"/>
    <property type="project" value="InterPro"/>
</dbReference>
<evidence type="ECO:0000256" key="8">
    <source>
        <dbReference type="SAM" id="Coils"/>
    </source>
</evidence>
<dbReference type="InterPro" id="IPR009071">
    <property type="entry name" value="HMG_box_dom"/>
</dbReference>
<dbReference type="OrthoDB" id="10009055at2759"/>
<evidence type="ECO:0000256" key="6">
    <source>
        <dbReference type="ARBA" id="ARBA00023163"/>
    </source>
</evidence>
<feature type="region of interest" description="Disordered" evidence="9">
    <location>
        <begin position="520"/>
        <end position="554"/>
    </location>
</feature>
<name>A0A6A4K9E6_APOLU</name>
<evidence type="ECO:0000256" key="2">
    <source>
        <dbReference type="ARBA" id="ARBA00022737"/>
    </source>
</evidence>
<evidence type="ECO:0000313" key="11">
    <source>
        <dbReference type="Proteomes" id="UP000466442"/>
    </source>
</evidence>
<dbReference type="SUPFAM" id="SSF47370">
    <property type="entry name" value="Bromodomain"/>
    <property type="match status" value="6"/>
</dbReference>
<feature type="compositionally biased region" description="Low complexity" evidence="9">
    <location>
        <begin position="1653"/>
        <end position="1667"/>
    </location>
</feature>
<keyword evidence="8" id="KW-0175">Coiled coil</keyword>
<dbReference type="Pfam" id="PF01426">
    <property type="entry name" value="BAH"/>
    <property type="match status" value="2"/>
</dbReference>
<keyword evidence="3" id="KW-0156">Chromatin regulator</keyword>
<gene>
    <name evidence="10" type="ORF">GE061_013916</name>
</gene>
<feature type="region of interest" description="Disordered" evidence="9">
    <location>
        <begin position="972"/>
        <end position="1004"/>
    </location>
</feature>
<dbReference type="SMART" id="SM00398">
    <property type="entry name" value="HMG"/>
    <property type="match status" value="1"/>
</dbReference>